<dbReference type="AlphaFoldDB" id="A0A9X3F2T3"/>
<dbReference type="Proteomes" id="UP001145087">
    <property type="component" value="Unassembled WGS sequence"/>
</dbReference>
<sequence length="387" mass="44422">MGLNKYILFLLLVLVTWPVSAQSKFDLNGYISNMGQSSFAKDAGGDYQFANDFTLHNRINIAYYASDNLTAHVQFRNQFVWGQSMKQFPGYADEFAKDRGFLHLNFNWWQNSNNLMNTQFDRAYIEYTSGNLELSLGRQRVNWGRTLVWNPNDIFNAFSYYDIDYMERPGSDALRAKYYLGTASSAELVAKLDSVNNLTLAGLYKFNKWSYDIQFMGGYVKGEDFVIGTGWEGNIGKVAFRGEASYYHPEESFADTTGVFLASVGFDYLVNNKLTVQWEFLYNDPQTLIDIEQSPSAIFQAPANSKTLSFSKYNLFANFSYIVNPILTANLAGMYYTDYQGFFLMPAIDFSISSNLYFSVMYQYFNLELHDVRSGSNVAYARLKWNF</sequence>
<dbReference type="EMBL" id="JAPOHD010000007">
    <property type="protein sequence ID" value="MCY1719509.1"/>
    <property type="molecule type" value="Genomic_DNA"/>
</dbReference>
<evidence type="ECO:0000313" key="1">
    <source>
        <dbReference type="EMBL" id="MCY1719509.1"/>
    </source>
</evidence>
<keyword evidence="2" id="KW-1185">Reference proteome</keyword>
<dbReference type="SUPFAM" id="SSF56935">
    <property type="entry name" value="Porins"/>
    <property type="match status" value="1"/>
</dbReference>
<evidence type="ECO:0008006" key="3">
    <source>
        <dbReference type="Google" id="ProtNLM"/>
    </source>
</evidence>
<name>A0A9X3F2T3_9BACT</name>
<gene>
    <name evidence="1" type="ORF">OU798_04100</name>
</gene>
<comment type="caution">
    <text evidence="1">The sequence shown here is derived from an EMBL/GenBank/DDBJ whole genome shotgun (WGS) entry which is preliminary data.</text>
</comment>
<organism evidence="1 2">
    <name type="scientific">Draconibacterium aestuarii</name>
    <dbReference type="NCBI Taxonomy" id="2998507"/>
    <lineage>
        <taxon>Bacteria</taxon>
        <taxon>Pseudomonadati</taxon>
        <taxon>Bacteroidota</taxon>
        <taxon>Bacteroidia</taxon>
        <taxon>Marinilabiliales</taxon>
        <taxon>Prolixibacteraceae</taxon>
        <taxon>Draconibacterium</taxon>
    </lineage>
</organism>
<proteinExistence type="predicted"/>
<evidence type="ECO:0000313" key="2">
    <source>
        <dbReference type="Proteomes" id="UP001145087"/>
    </source>
</evidence>
<reference evidence="1" key="1">
    <citation type="submission" date="2022-11" db="EMBL/GenBank/DDBJ databases">
        <title>Marilongibacter aestuarii gen. nov., sp. nov., isolated from tidal flat sediment.</title>
        <authorList>
            <person name="Jiayan W."/>
        </authorList>
    </citation>
    <scope>NUCLEOTIDE SEQUENCE</scope>
    <source>
        <strain evidence="1">Z1-6</strain>
    </source>
</reference>
<dbReference type="RefSeq" id="WP_343331846.1">
    <property type="nucleotide sequence ID" value="NZ_JAPOHD010000007.1"/>
</dbReference>
<accession>A0A9X3F2T3</accession>
<protein>
    <recommendedName>
        <fullName evidence="3">Porin</fullName>
    </recommendedName>
</protein>